<feature type="compositionally biased region" description="Basic residues" evidence="1">
    <location>
        <begin position="1"/>
        <end position="15"/>
    </location>
</feature>
<organism evidence="2 3">
    <name type="scientific">Hibiscus sabdariffa</name>
    <name type="common">roselle</name>
    <dbReference type="NCBI Taxonomy" id="183260"/>
    <lineage>
        <taxon>Eukaryota</taxon>
        <taxon>Viridiplantae</taxon>
        <taxon>Streptophyta</taxon>
        <taxon>Embryophyta</taxon>
        <taxon>Tracheophyta</taxon>
        <taxon>Spermatophyta</taxon>
        <taxon>Magnoliopsida</taxon>
        <taxon>eudicotyledons</taxon>
        <taxon>Gunneridae</taxon>
        <taxon>Pentapetalae</taxon>
        <taxon>rosids</taxon>
        <taxon>malvids</taxon>
        <taxon>Malvales</taxon>
        <taxon>Malvaceae</taxon>
        <taxon>Malvoideae</taxon>
        <taxon>Hibiscus</taxon>
    </lineage>
</organism>
<keyword evidence="3" id="KW-1185">Reference proteome</keyword>
<dbReference type="EMBL" id="JBBPBM010000014">
    <property type="protein sequence ID" value="KAK8560165.1"/>
    <property type="molecule type" value="Genomic_DNA"/>
</dbReference>
<reference evidence="2 3" key="1">
    <citation type="journal article" date="2024" name="G3 (Bethesda)">
        <title>Genome assembly of Hibiscus sabdariffa L. provides insights into metabolisms of medicinal natural products.</title>
        <authorList>
            <person name="Kim T."/>
        </authorList>
    </citation>
    <scope>NUCLEOTIDE SEQUENCE [LARGE SCALE GENOMIC DNA]</scope>
    <source>
        <strain evidence="2">TK-2024</strain>
        <tissue evidence="2">Old leaves</tissue>
    </source>
</reference>
<gene>
    <name evidence="2" type="ORF">V6N12_012968</name>
</gene>
<dbReference type="Proteomes" id="UP001472677">
    <property type="component" value="Unassembled WGS sequence"/>
</dbReference>
<proteinExistence type="predicted"/>
<feature type="compositionally biased region" description="Polar residues" evidence="1">
    <location>
        <begin position="45"/>
        <end position="62"/>
    </location>
</feature>
<name>A0ABR2EFZ4_9ROSI</name>
<evidence type="ECO:0000313" key="2">
    <source>
        <dbReference type="EMBL" id="KAK8560165.1"/>
    </source>
</evidence>
<accession>A0ABR2EFZ4</accession>
<protein>
    <submittedName>
        <fullName evidence="2">Uncharacterized protein</fullName>
    </submittedName>
</protein>
<sequence length="195" mass="21162">MVVDNRKRRPRKHVNISHPPKGSTDGQSSRFAALSVQERERMFSGSRTSPTSGASGSVASAKNNDDLPLSATLMIVNSTVPGKHPQVIEHETVDANSRHVAVEIVNDGRNAHSSQKASPRMPFLSEWVQSAASKLDELCTKPSRTLPPYLSEPPGRLVDPLHHSVTSVSESRDLIENSHMVNATVKVAPSMMLEG</sequence>
<evidence type="ECO:0000313" key="3">
    <source>
        <dbReference type="Proteomes" id="UP001472677"/>
    </source>
</evidence>
<feature type="region of interest" description="Disordered" evidence="1">
    <location>
        <begin position="1"/>
        <end position="63"/>
    </location>
</feature>
<comment type="caution">
    <text evidence="2">The sequence shown here is derived from an EMBL/GenBank/DDBJ whole genome shotgun (WGS) entry which is preliminary data.</text>
</comment>
<evidence type="ECO:0000256" key="1">
    <source>
        <dbReference type="SAM" id="MobiDB-lite"/>
    </source>
</evidence>